<gene>
    <name evidence="1" type="ORF">HNQ39_005773</name>
</gene>
<proteinExistence type="predicted"/>
<comment type="caution">
    <text evidence="1">The sequence shown here is derived from an EMBL/GenBank/DDBJ whole genome shotgun (WGS) entry which is preliminary data.</text>
</comment>
<protein>
    <submittedName>
        <fullName evidence="1">Uncharacterized protein</fullName>
    </submittedName>
</protein>
<reference evidence="1 2" key="1">
    <citation type="submission" date="2020-08" db="EMBL/GenBank/DDBJ databases">
        <title>Genomic Encyclopedia of Type Strains, Phase IV (KMG-IV): sequencing the most valuable type-strain genomes for metagenomic binning, comparative biology and taxonomic classification.</title>
        <authorList>
            <person name="Goeker M."/>
        </authorList>
    </citation>
    <scope>NUCLEOTIDE SEQUENCE [LARGE SCALE GENOMIC DNA]</scope>
    <source>
        <strain evidence="1 2">DSM 23562</strain>
    </source>
</reference>
<evidence type="ECO:0000313" key="2">
    <source>
        <dbReference type="Proteomes" id="UP000520814"/>
    </source>
</evidence>
<name>A0A7W9WA33_ARMRO</name>
<sequence>MKVTITDREVLSSVGTSQIAAYLGSRNWKYISRYFDTGTVWQGPDDQSKLVLPHSSTLDDYAEGVADILAVLARVERRSQEQVLRDIDEATKDVIRIRLSGDDLEDGAIPLEEAAHLIGHARDMMMAAACSTVRRRTIHTGRKPTEAVEYIKRVRMGQTERGSFILTMQSEVAPQLDSGQQELFPDLSVEVADSADPFERRVTRTLARALMETHNALTETLTTRSVESFLRATEAGVSANLCDAVAGLTLDNYDRDISISLSWSPTRKVPTQTPSFIHFPSDHLPILREVARVLRERAVHESFELRGPVIKLHRPDATAVGQVTIDGVVEGYLRRVTVELWGQDYELAIEAHRQTAILSVEGELSRETAGFKLRNPRNLIIEKIE</sequence>
<dbReference type="AlphaFoldDB" id="A0A7W9WA33"/>
<dbReference type="EMBL" id="JACHGW010000010">
    <property type="protein sequence ID" value="MBB6053926.1"/>
    <property type="molecule type" value="Genomic_DNA"/>
</dbReference>
<keyword evidence="2" id="KW-1185">Reference proteome</keyword>
<dbReference type="Proteomes" id="UP000520814">
    <property type="component" value="Unassembled WGS sequence"/>
</dbReference>
<organism evidence="1 2">
    <name type="scientific">Armatimonas rosea</name>
    <dbReference type="NCBI Taxonomy" id="685828"/>
    <lineage>
        <taxon>Bacteria</taxon>
        <taxon>Bacillati</taxon>
        <taxon>Armatimonadota</taxon>
        <taxon>Armatimonadia</taxon>
        <taxon>Armatimonadales</taxon>
        <taxon>Armatimonadaceae</taxon>
        <taxon>Armatimonas</taxon>
    </lineage>
</organism>
<accession>A0A7W9WA33</accession>
<evidence type="ECO:0000313" key="1">
    <source>
        <dbReference type="EMBL" id="MBB6053926.1"/>
    </source>
</evidence>
<dbReference type="RefSeq" id="WP_184204016.1">
    <property type="nucleotide sequence ID" value="NZ_JACHGW010000010.1"/>
</dbReference>